<reference evidence="1" key="3">
    <citation type="journal article" date="2017" name="Nature">
        <title>Genome sequence of the progenitor of the wheat D genome Aegilops tauschii.</title>
        <authorList>
            <person name="Luo M.C."/>
            <person name="Gu Y.Q."/>
            <person name="Puiu D."/>
            <person name="Wang H."/>
            <person name="Twardziok S.O."/>
            <person name="Deal K.R."/>
            <person name="Huo N."/>
            <person name="Zhu T."/>
            <person name="Wang L."/>
            <person name="Wang Y."/>
            <person name="McGuire P.E."/>
            <person name="Liu S."/>
            <person name="Long H."/>
            <person name="Ramasamy R.K."/>
            <person name="Rodriguez J.C."/>
            <person name="Van S.L."/>
            <person name="Yuan L."/>
            <person name="Wang Z."/>
            <person name="Xia Z."/>
            <person name="Xiao L."/>
            <person name="Anderson O.D."/>
            <person name="Ouyang S."/>
            <person name="Liang Y."/>
            <person name="Zimin A.V."/>
            <person name="Pertea G."/>
            <person name="Qi P."/>
            <person name="Bennetzen J.L."/>
            <person name="Dai X."/>
            <person name="Dawson M.W."/>
            <person name="Muller H.G."/>
            <person name="Kugler K."/>
            <person name="Rivarola-Duarte L."/>
            <person name="Spannagl M."/>
            <person name="Mayer K.F.X."/>
            <person name="Lu F.H."/>
            <person name="Bevan M.W."/>
            <person name="Leroy P."/>
            <person name="Li P."/>
            <person name="You F.M."/>
            <person name="Sun Q."/>
            <person name="Liu Z."/>
            <person name="Lyons E."/>
            <person name="Wicker T."/>
            <person name="Salzberg S.L."/>
            <person name="Devos K.M."/>
            <person name="Dvorak J."/>
        </authorList>
    </citation>
    <scope>NUCLEOTIDE SEQUENCE [LARGE SCALE GENOMIC DNA]</scope>
    <source>
        <strain evidence="1">cv. AL8/78</strain>
    </source>
</reference>
<accession>A0A453JXV5</accession>
<organism evidence="1 2">
    <name type="scientific">Aegilops tauschii subsp. strangulata</name>
    <name type="common">Goatgrass</name>
    <dbReference type="NCBI Taxonomy" id="200361"/>
    <lineage>
        <taxon>Eukaryota</taxon>
        <taxon>Viridiplantae</taxon>
        <taxon>Streptophyta</taxon>
        <taxon>Embryophyta</taxon>
        <taxon>Tracheophyta</taxon>
        <taxon>Spermatophyta</taxon>
        <taxon>Magnoliopsida</taxon>
        <taxon>Liliopsida</taxon>
        <taxon>Poales</taxon>
        <taxon>Poaceae</taxon>
        <taxon>BOP clade</taxon>
        <taxon>Pooideae</taxon>
        <taxon>Triticodae</taxon>
        <taxon>Triticeae</taxon>
        <taxon>Triticinae</taxon>
        <taxon>Aegilops</taxon>
    </lineage>
</organism>
<name>A0A453JXV5_AEGTS</name>
<reference evidence="1" key="5">
    <citation type="journal article" date="2021" name="G3 (Bethesda)">
        <title>Aegilops tauschii genome assembly Aet v5.0 features greater sequence contiguity and improved annotation.</title>
        <authorList>
            <person name="Wang L."/>
            <person name="Zhu T."/>
            <person name="Rodriguez J.C."/>
            <person name="Deal K.R."/>
            <person name="Dubcovsky J."/>
            <person name="McGuire P.E."/>
            <person name="Lux T."/>
            <person name="Spannagl M."/>
            <person name="Mayer K.F.X."/>
            <person name="Baldrich P."/>
            <person name="Meyers B.C."/>
            <person name="Huo N."/>
            <person name="Gu Y.Q."/>
            <person name="Zhou H."/>
            <person name="Devos K.M."/>
            <person name="Bennetzen J.L."/>
            <person name="Unver T."/>
            <person name="Budak H."/>
            <person name="Gulick P.J."/>
            <person name="Galiba G."/>
            <person name="Kalapos B."/>
            <person name="Nelson D.R."/>
            <person name="Li P."/>
            <person name="You F.M."/>
            <person name="Luo M.C."/>
            <person name="Dvorak J."/>
        </authorList>
    </citation>
    <scope>NUCLEOTIDE SEQUENCE [LARGE SCALE GENOMIC DNA]</scope>
    <source>
        <strain evidence="1">cv. AL8/78</strain>
    </source>
</reference>
<keyword evidence="2" id="KW-1185">Reference proteome</keyword>
<dbReference type="AlphaFoldDB" id="A0A453JXV5"/>
<dbReference type="Proteomes" id="UP000015105">
    <property type="component" value="Chromosome 5D"/>
</dbReference>
<evidence type="ECO:0000313" key="1">
    <source>
        <dbReference type="EnsemblPlants" id="AET5Gv20224300.17"/>
    </source>
</evidence>
<dbReference type="Gramene" id="AET5Gv20224300.17">
    <property type="protein sequence ID" value="AET5Gv20224300.17"/>
    <property type="gene ID" value="AET5Gv20224300"/>
</dbReference>
<dbReference type="EnsemblPlants" id="AET5Gv20224300.17">
    <property type="protein sequence ID" value="AET5Gv20224300.17"/>
    <property type="gene ID" value="AET5Gv20224300"/>
</dbReference>
<reference evidence="1" key="4">
    <citation type="submission" date="2019-03" db="UniProtKB">
        <authorList>
            <consortium name="EnsemblPlants"/>
        </authorList>
    </citation>
    <scope>IDENTIFICATION</scope>
</reference>
<reference evidence="2" key="2">
    <citation type="journal article" date="2017" name="Nat. Plants">
        <title>The Aegilops tauschii genome reveals multiple impacts of transposons.</title>
        <authorList>
            <person name="Zhao G."/>
            <person name="Zou C."/>
            <person name="Li K."/>
            <person name="Wang K."/>
            <person name="Li T."/>
            <person name="Gao L."/>
            <person name="Zhang X."/>
            <person name="Wang H."/>
            <person name="Yang Z."/>
            <person name="Liu X."/>
            <person name="Jiang W."/>
            <person name="Mao L."/>
            <person name="Kong X."/>
            <person name="Jiao Y."/>
            <person name="Jia J."/>
        </authorList>
    </citation>
    <scope>NUCLEOTIDE SEQUENCE [LARGE SCALE GENOMIC DNA]</scope>
    <source>
        <strain evidence="2">cv. AL8/78</strain>
    </source>
</reference>
<evidence type="ECO:0000313" key="2">
    <source>
        <dbReference type="Proteomes" id="UP000015105"/>
    </source>
</evidence>
<protein>
    <submittedName>
        <fullName evidence="1">Uncharacterized protein</fullName>
    </submittedName>
</protein>
<proteinExistence type="predicted"/>
<sequence length="73" mass="8092">MAEGRRLDRRGPGCLEGLFKFLALNQKLQTPKLIAYQKHGEGNDNTLSKVLHASSSNFAVSEDLVSLHDCVCY</sequence>
<reference evidence="2" key="1">
    <citation type="journal article" date="2014" name="Science">
        <title>Ancient hybridizations among the ancestral genomes of bread wheat.</title>
        <authorList>
            <consortium name="International Wheat Genome Sequencing Consortium,"/>
            <person name="Marcussen T."/>
            <person name="Sandve S.R."/>
            <person name="Heier L."/>
            <person name="Spannagl M."/>
            <person name="Pfeifer M."/>
            <person name="Jakobsen K.S."/>
            <person name="Wulff B.B."/>
            <person name="Steuernagel B."/>
            <person name="Mayer K.F."/>
            <person name="Olsen O.A."/>
        </authorList>
    </citation>
    <scope>NUCLEOTIDE SEQUENCE [LARGE SCALE GENOMIC DNA]</scope>
    <source>
        <strain evidence="2">cv. AL8/78</strain>
    </source>
</reference>